<feature type="transmembrane region" description="Helical" evidence="1">
    <location>
        <begin position="199"/>
        <end position="218"/>
    </location>
</feature>
<evidence type="ECO:0000313" key="3">
    <source>
        <dbReference type="EMBL" id="ABC81011.1"/>
    </source>
</evidence>
<dbReference type="Proteomes" id="UP000001935">
    <property type="component" value="Chromosome"/>
</dbReference>
<evidence type="ECO:0000259" key="2">
    <source>
        <dbReference type="Pfam" id="PF07786"/>
    </source>
</evidence>
<evidence type="ECO:0000256" key="1">
    <source>
        <dbReference type="SAM" id="Phobius"/>
    </source>
</evidence>
<dbReference type="RefSeq" id="WP_011420294.1">
    <property type="nucleotide sequence ID" value="NC_007760.1"/>
</dbReference>
<protein>
    <recommendedName>
        <fullName evidence="2">Heparan-alpha-glucosaminide N-acetyltransferase catalytic domain-containing protein</fullName>
    </recommendedName>
</protein>
<feature type="transmembrane region" description="Helical" evidence="1">
    <location>
        <begin position="156"/>
        <end position="179"/>
    </location>
</feature>
<gene>
    <name evidence="3" type="ordered locus">Adeh_1237</name>
</gene>
<feature type="domain" description="Heparan-alpha-glucosaminide N-acetyltransferase catalytic" evidence="2">
    <location>
        <begin position="6"/>
        <end position="219"/>
    </location>
</feature>
<dbReference type="KEGG" id="ade:Adeh_1237"/>
<reference evidence="3" key="1">
    <citation type="submission" date="2006-01" db="EMBL/GenBank/DDBJ databases">
        <title>Complete sequence of Anaeromyxobacter dehalogenans 2CP-C.</title>
        <authorList>
            <consortium name="US DOE Joint Genome Institute"/>
            <person name="Copeland A."/>
            <person name="Lucas S."/>
            <person name="Lapidus A."/>
            <person name="Barry K."/>
            <person name="Detter J.C."/>
            <person name="Glavina T."/>
            <person name="Hammon N."/>
            <person name="Israni S."/>
            <person name="Pitluck S."/>
            <person name="Brettin T."/>
            <person name="Bruce D."/>
            <person name="Han C."/>
            <person name="Tapia R."/>
            <person name="Gilna P."/>
            <person name="Kiss H."/>
            <person name="Schmutz J."/>
            <person name="Larimer F."/>
            <person name="Land M."/>
            <person name="Kyrpides N."/>
            <person name="Anderson I."/>
            <person name="Sanford R.A."/>
            <person name="Ritalahti K.M."/>
            <person name="Thomas H.S."/>
            <person name="Kirby J.R."/>
            <person name="Zhulin I.B."/>
            <person name="Loeffler F.E."/>
            <person name="Richardson P."/>
        </authorList>
    </citation>
    <scope>NUCLEOTIDE SEQUENCE</scope>
    <source>
        <strain evidence="3">2CP-C</strain>
    </source>
</reference>
<feature type="transmembrane region" description="Helical" evidence="1">
    <location>
        <begin position="89"/>
        <end position="111"/>
    </location>
</feature>
<keyword evidence="1" id="KW-1133">Transmembrane helix</keyword>
<dbReference type="OrthoDB" id="5487727at2"/>
<feature type="transmembrane region" description="Helical" evidence="1">
    <location>
        <begin position="322"/>
        <end position="341"/>
    </location>
</feature>
<dbReference type="eggNOG" id="COG3503">
    <property type="taxonomic scope" value="Bacteria"/>
</dbReference>
<keyword evidence="1" id="KW-0472">Membrane</keyword>
<accession>Q2IQD3</accession>
<name>Q2IQD3_ANADE</name>
<dbReference type="InterPro" id="IPR012429">
    <property type="entry name" value="HGSNAT_cat"/>
</dbReference>
<proteinExistence type="predicted"/>
<feature type="transmembrane region" description="Helical" evidence="1">
    <location>
        <begin position="284"/>
        <end position="302"/>
    </location>
</feature>
<dbReference type="HOGENOM" id="CLU_062174_0_0_7"/>
<evidence type="ECO:0000313" key="4">
    <source>
        <dbReference type="Proteomes" id="UP000001935"/>
    </source>
</evidence>
<dbReference type="Pfam" id="PF07786">
    <property type="entry name" value="HGSNAT_cat"/>
    <property type="match status" value="1"/>
</dbReference>
<keyword evidence="1" id="KW-0812">Transmembrane</keyword>
<organism evidence="3 4">
    <name type="scientific">Anaeromyxobacter dehalogenans (strain 2CP-C)</name>
    <dbReference type="NCBI Taxonomy" id="290397"/>
    <lineage>
        <taxon>Bacteria</taxon>
        <taxon>Pseudomonadati</taxon>
        <taxon>Myxococcota</taxon>
        <taxon>Myxococcia</taxon>
        <taxon>Myxococcales</taxon>
        <taxon>Cystobacterineae</taxon>
        <taxon>Anaeromyxobacteraceae</taxon>
        <taxon>Anaeromyxobacter</taxon>
    </lineage>
</organism>
<dbReference type="EMBL" id="CP000251">
    <property type="protein sequence ID" value="ABC81011.1"/>
    <property type="molecule type" value="Genomic_DNA"/>
</dbReference>
<feature type="transmembrane region" description="Helical" evidence="1">
    <location>
        <begin position="131"/>
        <end position="149"/>
    </location>
</feature>
<sequence>MTPPRRKLWLDWQRGLAVLFMVEVHVLDAWLASSAAHGHGFGALRMLGGLAAPAFLYMAGLSQSLGDAALERKGVAPGARRSAALRRALWLLGVAYGFRAVEYLLGYAPALWHGWWDSAFAGLADVLKVDILNVIAVGLGLSALLTIGVPRRLGPALAALAAIAVVLATPGVAGTAHAPSRVLDYVYIASADLGRRGNFHLLNWVAFLLAGAALAPLARGPDRPLLWLALGAALLGAGLGLDARAPLRGDAFWRASPAWFAMRLGACVALTGLTQLIPLAAERALRWLTVLGRQSLVGYIASVELTYGGVARPLRGRLSFPATIAGIVAMVGVTWAISIGWERLQARRRARPRPAAPATA</sequence>
<feature type="transmembrane region" description="Helical" evidence="1">
    <location>
        <begin position="257"/>
        <end position="277"/>
    </location>
</feature>
<dbReference type="AlphaFoldDB" id="Q2IQD3"/>
<dbReference type="STRING" id="290397.Adeh_1237"/>
<feature type="transmembrane region" description="Helical" evidence="1">
    <location>
        <begin position="225"/>
        <end position="245"/>
    </location>
</feature>